<feature type="transmembrane region" description="Helical" evidence="1">
    <location>
        <begin position="15"/>
        <end position="33"/>
    </location>
</feature>
<dbReference type="AlphaFoldDB" id="A0A6C0LV12"/>
<reference evidence="2" key="1">
    <citation type="journal article" date="2020" name="Nature">
        <title>Giant virus diversity and host interactions through global metagenomics.</title>
        <authorList>
            <person name="Schulz F."/>
            <person name="Roux S."/>
            <person name="Paez-Espino D."/>
            <person name="Jungbluth S."/>
            <person name="Walsh D.A."/>
            <person name="Denef V.J."/>
            <person name="McMahon K.D."/>
            <person name="Konstantinidis K.T."/>
            <person name="Eloe-Fadrosh E.A."/>
            <person name="Kyrpides N.C."/>
            <person name="Woyke T."/>
        </authorList>
    </citation>
    <scope>NUCLEOTIDE SEQUENCE</scope>
    <source>
        <strain evidence="2">GVMAG-S-1014582-52</strain>
    </source>
</reference>
<evidence type="ECO:0000256" key="1">
    <source>
        <dbReference type="SAM" id="Phobius"/>
    </source>
</evidence>
<feature type="transmembrane region" description="Helical" evidence="1">
    <location>
        <begin position="45"/>
        <end position="62"/>
    </location>
</feature>
<protein>
    <submittedName>
        <fullName evidence="2">Uncharacterized protein</fullName>
    </submittedName>
</protein>
<accession>A0A6C0LV12</accession>
<keyword evidence="1" id="KW-1133">Transmembrane helix</keyword>
<evidence type="ECO:0000313" key="2">
    <source>
        <dbReference type="EMBL" id="QHU33072.1"/>
    </source>
</evidence>
<proteinExistence type="predicted"/>
<keyword evidence="1" id="KW-0472">Membrane</keyword>
<name>A0A6C0LV12_9ZZZZ</name>
<keyword evidence="1" id="KW-0812">Transmembrane</keyword>
<dbReference type="EMBL" id="MN740556">
    <property type="protein sequence ID" value="QHU33072.1"/>
    <property type="molecule type" value="Genomic_DNA"/>
</dbReference>
<sequence>MFFLLIHFIVKNPNFISQLIMGCVCYVILFFIMKDFVSNKSFQEYKYYIGSLLIIDILFLIYNHHVSKKKVDSQIEHIIPLMQETNSSIESNPNSESNDIRIIHDMSITIDDNLEFLQSSDKKHNDVLNSDSKLNDIYLFSSEKSNTDNTLTSLHLS</sequence>
<organism evidence="2">
    <name type="scientific">viral metagenome</name>
    <dbReference type="NCBI Taxonomy" id="1070528"/>
    <lineage>
        <taxon>unclassified sequences</taxon>
        <taxon>metagenomes</taxon>
        <taxon>organismal metagenomes</taxon>
    </lineage>
</organism>